<feature type="binding site" evidence="9">
    <location>
        <position position="226"/>
    </location>
    <ligand>
        <name>Mg(2+)</name>
        <dbReference type="ChEBI" id="CHEBI:18420"/>
    </ligand>
</feature>
<feature type="transmembrane region" description="Helical" evidence="7">
    <location>
        <begin position="198"/>
        <end position="215"/>
    </location>
</feature>
<evidence type="ECO:0000313" key="11">
    <source>
        <dbReference type="Proteomes" id="UP000075670"/>
    </source>
</evidence>
<dbReference type="GO" id="GO:0008963">
    <property type="term" value="F:phospho-N-acetylmuramoyl-pentapeptide-transferase activity"/>
    <property type="evidence" value="ECO:0007669"/>
    <property type="project" value="UniProtKB-UniRule"/>
</dbReference>
<keyword evidence="7 9" id="KW-0479">Metal-binding</keyword>
<keyword evidence="7" id="KW-0132">Cell division</keyword>
<dbReference type="PATRIC" id="fig|1122241.3.peg.1258"/>
<comment type="catalytic activity">
    <reaction evidence="7">
        <text>UDP-N-acetyl-alpha-D-muramoyl-L-alanyl-gamma-D-glutamyl-meso-2,6-diaminopimeloyl-D-alanyl-D-alanine + di-trans,octa-cis-undecaprenyl phosphate = di-trans,octa-cis-undecaprenyl diphospho-N-acetyl-alpha-D-muramoyl-L-alanyl-D-glutamyl-meso-2,6-diaminopimeloyl-D-alanyl-D-alanine + UMP</text>
        <dbReference type="Rhea" id="RHEA:28386"/>
        <dbReference type="ChEBI" id="CHEBI:57865"/>
        <dbReference type="ChEBI" id="CHEBI:60392"/>
        <dbReference type="ChEBI" id="CHEBI:61386"/>
        <dbReference type="ChEBI" id="CHEBI:61387"/>
        <dbReference type="EC" id="2.7.8.13"/>
    </reaction>
</comment>
<reference evidence="10 11" key="1">
    <citation type="submission" date="2016-02" db="EMBL/GenBank/DDBJ databases">
        <title>Genome sequence of Moorella mulderi DSM 14980.</title>
        <authorList>
            <person name="Poehlein A."/>
            <person name="Daniel R."/>
        </authorList>
    </citation>
    <scope>NUCLEOTIDE SEQUENCE [LARGE SCALE GENOMIC DNA]</scope>
    <source>
        <strain evidence="10 11">DSM 14980</strain>
    </source>
</reference>
<dbReference type="Pfam" id="PF00953">
    <property type="entry name" value="Glycos_transf_4"/>
    <property type="match status" value="1"/>
</dbReference>
<dbReference type="InterPro" id="IPR003524">
    <property type="entry name" value="PNAcMuramoyl-5peptid_Trfase"/>
</dbReference>
<dbReference type="GO" id="GO:0009252">
    <property type="term" value="P:peptidoglycan biosynthetic process"/>
    <property type="evidence" value="ECO:0007669"/>
    <property type="project" value="UniProtKB-UniRule"/>
</dbReference>
<comment type="pathway">
    <text evidence="7">Cell wall biogenesis; peptidoglycan biosynthesis.</text>
</comment>
<gene>
    <name evidence="7 10" type="primary">mraY</name>
    <name evidence="10" type="ORF">MOMUL_11970</name>
</gene>
<dbReference type="Proteomes" id="UP000075670">
    <property type="component" value="Unassembled WGS sequence"/>
</dbReference>
<feature type="transmembrane region" description="Helical" evidence="7">
    <location>
        <begin position="222"/>
        <end position="241"/>
    </location>
</feature>
<accession>A0A151AY68</accession>
<keyword evidence="7" id="KW-0573">Peptidoglycan synthesis</keyword>
<feature type="transmembrane region" description="Helical" evidence="7">
    <location>
        <begin position="111"/>
        <end position="128"/>
    </location>
</feature>
<feature type="transmembrane region" description="Helical" evidence="7">
    <location>
        <begin position="174"/>
        <end position="192"/>
    </location>
</feature>
<sequence length="318" mass="33391">MAEALKTLGLAAAITIILGPAVIAILRRLKAGQTIRNDGPRRHLAKTGTPTMGGILFLTGLTMASLIMAPVSPLMLSALILTWGYALIGLADDGLKVVFHRPLGLYARQKLGGQVLLGLVAGVVAMLWLGRGSALQVPLTGLTLDLGWSYPLLAALLLVATTNAVNLTDGLDGLAAGITLWVALAYGLIALAGGQRELVIFAAALAGGCLGFLAYNFHPAKVFMGDTGSLALGAAIGFLAIMTRTELVLPVLGGVYVIEALSVILQVASFRLTGRRLFRMSPLHHHFELAGWPETRVVIFFWALAIVLAIAGLYVLTI</sequence>
<dbReference type="GO" id="GO:0008360">
    <property type="term" value="P:regulation of cell shape"/>
    <property type="evidence" value="ECO:0007669"/>
    <property type="project" value="UniProtKB-KW"/>
</dbReference>
<dbReference type="GO" id="GO:0051301">
    <property type="term" value="P:cell division"/>
    <property type="evidence" value="ECO:0007669"/>
    <property type="project" value="UniProtKB-KW"/>
</dbReference>
<evidence type="ECO:0000256" key="2">
    <source>
        <dbReference type="ARBA" id="ARBA00005583"/>
    </source>
</evidence>
<evidence type="ECO:0000256" key="1">
    <source>
        <dbReference type="ARBA" id="ARBA00004141"/>
    </source>
</evidence>
<comment type="similarity">
    <text evidence="2 7">Belongs to the glycosyltransferase 4 family. MraY subfamily.</text>
</comment>
<dbReference type="PANTHER" id="PTHR22926:SF5">
    <property type="entry name" value="PHOSPHO-N-ACETYLMURAMOYL-PENTAPEPTIDE-TRANSFERASE HOMOLOG"/>
    <property type="match status" value="1"/>
</dbReference>
<keyword evidence="5 7" id="KW-1133">Transmembrane helix</keyword>
<dbReference type="OrthoDB" id="9805475at2"/>
<evidence type="ECO:0000313" key="10">
    <source>
        <dbReference type="EMBL" id="KYH32595.1"/>
    </source>
</evidence>
<dbReference type="CDD" id="cd06852">
    <property type="entry name" value="GT_MraY"/>
    <property type="match status" value="1"/>
</dbReference>
<dbReference type="GO" id="GO:0005886">
    <property type="term" value="C:plasma membrane"/>
    <property type="evidence" value="ECO:0007669"/>
    <property type="project" value="UniProtKB-SubCell"/>
</dbReference>
<evidence type="ECO:0000256" key="9">
    <source>
        <dbReference type="PIRSR" id="PIRSR600715-1"/>
    </source>
</evidence>
<keyword evidence="3 7" id="KW-0808">Transferase</keyword>
<dbReference type="NCBIfam" id="TIGR00445">
    <property type="entry name" value="mraY"/>
    <property type="match status" value="1"/>
</dbReference>
<keyword evidence="7" id="KW-0961">Cell wall biogenesis/degradation</keyword>
<dbReference type="GO" id="GO:0071555">
    <property type="term" value="P:cell wall organization"/>
    <property type="evidence" value="ECO:0007669"/>
    <property type="project" value="UniProtKB-KW"/>
</dbReference>
<feature type="transmembrane region" description="Helical" evidence="7">
    <location>
        <begin position="148"/>
        <end position="167"/>
    </location>
</feature>
<keyword evidence="11" id="KW-1185">Reference proteome</keyword>
<evidence type="ECO:0000256" key="4">
    <source>
        <dbReference type="ARBA" id="ARBA00022692"/>
    </source>
</evidence>
<dbReference type="InterPro" id="IPR000715">
    <property type="entry name" value="Glycosyl_transferase_4"/>
</dbReference>
<feature type="transmembrane region" description="Helical" evidence="7">
    <location>
        <begin position="297"/>
        <end position="316"/>
    </location>
</feature>
<dbReference type="EMBL" id="LTBC01000003">
    <property type="protein sequence ID" value="KYH32595.1"/>
    <property type="molecule type" value="Genomic_DNA"/>
</dbReference>
<keyword evidence="7" id="KW-0131">Cell cycle</keyword>
<evidence type="ECO:0000256" key="8">
    <source>
        <dbReference type="NCBIfam" id="TIGR00445"/>
    </source>
</evidence>
<evidence type="ECO:0000256" key="3">
    <source>
        <dbReference type="ARBA" id="ARBA00022679"/>
    </source>
</evidence>
<comment type="subcellular location">
    <subcellularLocation>
        <location evidence="7">Cell membrane</location>
        <topology evidence="7">Multi-pass membrane protein</topology>
    </subcellularLocation>
    <subcellularLocation>
        <location evidence="1">Membrane</location>
        <topology evidence="1">Multi-pass membrane protein</topology>
    </subcellularLocation>
</comment>
<evidence type="ECO:0000256" key="5">
    <source>
        <dbReference type="ARBA" id="ARBA00022989"/>
    </source>
</evidence>
<dbReference type="UniPathway" id="UPA00219"/>
<dbReference type="PANTHER" id="PTHR22926">
    <property type="entry name" value="PHOSPHO-N-ACETYLMURAMOYL-PENTAPEPTIDE-TRANSFERASE"/>
    <property type="match status" value="1"/>
</dbReference>
<proteinExistence type="inferred from homology"/>
<name>A0A151AY68_9FIRM</name>
<dbReference type="Pfam" id="PF10555">
    <property type="entry name" value="MraY_sig1"/>
    <property type="match status" value="1"/>
</dbReference>
<dbReference type="PROSITE" id="PS01347">
    <property type="entry name" value="MRAY_1"/>
    <property type="match status" value="1"/>
</dbReference>
<keyword evidence="4 7" id="KW-0812">Transmembrane</keyword>
<feature type="transmembrane region" description="Helical" evidence="7">
    <location>
        <begin position="6"/>
        <end position="26"/>
    </location>
</feature>
<organism evidence="10 11">
    <name type="scientific">Moorella mulderi DSM 14980</name>
    <dbReference type="NCBI Taxonomy" id="1122241"/>
    <lineage>
        <taxon>Bacteria</taxon>
        <taxon>Bacillati</taxon>
        <taxon>Bacillota</taxon>
        <taxon>Clostridia</taxon>
        <taxon>Neomoorellales</taxon>
        <taxon>Neomoorellaceae</taxon>
        <taxon>Neomoorella</taxon>
    </lineage>
</organism>
<protein>
    <recommendedName>
        <fullName evidence="7 8">Phospho-N-acetylmuramoyl-pentapeptide-transferase</fullName>
        <ecNumber evidence="7 8">2.7.8.13</ecNumber>
    </recommendedName>
    <alternativeName>
        <fullName evidence="7">UDP-MurNAc-pentapeptide phosphotransferase</fullName>
    </alternativeName>
</protein>
<dbReference type="GO" id="GO:0046872">
    <property type="term" value="F:metal ion binding"/>
    <property type="evidence" value="ECO:0007669"/>
    <property type="project" value="UniProtKB-KW"/>
</dbReference>
<keyword evidence="7 9" id="KW-0460">Magnesium</keyword>
<keyword evidence="7" id="KW-1003">Cell membrane</keyword>
<feature type="transmembrane region" description="Helical" evidence="7">
    <location>
        <begin position="247"/>
        <end position="270"/>
    </location>
</feature>
<dbReference type="EC" id="2.7.8.13" evidence="7 8"/>
<dbReference type="HAMAP" id="MF_00038">
    <property type="entry name" value="MraY"/>
    <property type="match status" value="1"/>
</dbReference>
<dbReference type="GO" id="GO:0051992">
    <property type="term" value="F:UDP-N-acetylmuramoyl-L-alanyl-D-glutamyl-meso-2,6-diaminopimelyl-D-alanyl-D-alanine:undecaprenyl-phosphate transferase activity"/>
    <property type="evidence" value="ECO:0007669"/>
    <property type="project" value="RHEA"/>
</dbReference>
<feature type="transmembrane region" description="Helical" evidence="7">
    <location>
        <begin position="74"/>
        <end position="91"/>
    </location>
</feature>
<evidence type="ECO:0000256" key="6">
    <source>
        <dbReference type="ARBA" id="ARBA00023136"/>
    </source>
</evidence>
<comment type="cofactor">
    <cofactor evidence="7 9">
        <name>Mg(2+)</name>
        <dbReference type="ChEBI" id="CHEBI:18420"/>
    </cofactor>
</comment>
<comment type="caution">
    <text evidence="10">The sequence shown here is derived from an EMBL/GenBank/DDBJ whole genome shotgun (WGS) entry which is preliminary data.</text>
</comment>
<dbReference type="InterPro" id="IPR018480">
    <property type="entry name" value="PNAcMuramoyl-5peptid_Trfase_CS"/>
</dbReference>
<keyword evidence="7" id="KW-0133">Cell shape</keyword>
<dbReference type="AlphaFoldDB" id="A0A151AY68"/>
<feature type="binding site" evidence="9">
    <location>
        <position position="166"/>
    </location>
    <ligand>
        <name>Mg(2+)</name>
        <dbReference type="ChEBI" id="CHEBI:18420"/>
    </ligand>
</feature>
<dbReference type="RefSeq" id="WP_062282772.1">
    <property type="nucleotide sequence ID" value="NZ_LTBC01000003.1"/>
</dbReference>
<dbReference type="PROSITE" id="PS01348">
    <property type="entry name" value="MRAY_2"/>
    <property type="match status" value="1"/>
</dbReference>
<comment type="function">
    <text evidence="7">Catalyzes the initial step of the lipid cycle reactions in the biosynthesis of the cell wall peptidoglycan: transfers peptidoglycan precursor phospho-MurNAc-pentapeptide from UDP-MurNAc-pentapeptide onto the lipid carrier undecaprenyl phosphate, yielding undecaprenyl-pyrophosphoryl-MurNAc-pentapeptide, known as lipid I.</text>
</comment>
<evidence type="ECO:0000256" key="7">
    <source>
        <dbReference type="HAMAP-Rule" id="MF_00038"/>
    </source>
</evidence>
<keyword evidence="6 7" id="KW-0472">Membrane</keyword>